<protein>
    <submittedName>
        <fullName evidence="2">Membrane protein</fullName>
    </submittedName>
</protein>
<dbReference type="RefSeq" id="WP_284203198.1">
    <property type="nucleotide sequence ID" value="NZ_BSPQ01000002.1"/>
</dbReference>
<comment type="caution">
    <text evidence="2">The sequence shown here is derived from an EMBL/GenBank/DDBJ whole genome shotgun (WGS) entry which is preliminary data.</text>
</comment>
<dbReference type="InterPro" id="IPR018643">
    <property type="entry name" value="DUF2069_membrane"/>
</dbReference>
<feature type="transmembrane region" description="Helical" evidence="1">
    <location>
        <begin position="91"/>
        <end position="114"/>
    </location>
</feature>
<dbReference type="Proteomes" id="UP001157353">
    <property type="component" value="Unassembled WGS sequence"/>
</dbReference>
<organism evidence="2 3">
    <name type="scientific">Psychromonas marina</name>
    <dbReference type="NCBI Taxonomy" id="88364"/>
    <lineage>
        <taxon>Bacteria</taxon>
        <taxon>Pseudomonadati</taxon>
        <taxon>Pseudomonadota</taxon>
        <taxon>Gammaproteobacteria</taxon>
        <taxon>Alteromonadales</taxon>
        <taxon>Psychromonadaceae</taxon>
        <taxon>Psychromonas</taxon>
    </lineage>
</organism>
<feature type="transmembrane region" description="Helical" evidence="1">
    <location>
        <begin position="63"/>
        <end position="85"/>
    </location>
</feature>
<dbReference type="Pfam" id="PF09842">
    <property type="entry name" value="DUF2069"/>
    <property type="match status" value="1"/>
</dbReference>
<evidence type="ECO:0000313" key="3">
    <source>
        <dbReference type="Proteomes" id="UP001157353"/>
    </source>
</evidence>
<evidence type="ECO:0000256" key="1">
    <source>
        <dbReference type="SAM" id="Phobius"/>
    </source>
</evidence>
<keyword evidence="1" id="KW-0812">Transmembrane</keyword>
<feature type="transmembrane region" description="Helical" evidence="1">
    <location>
        <begin position="12"/>
        <end position="29"/>
    </location>
</feature>
<name>A0ABQ6DYQ4_9GAMM</name>
<dbReference type="EMBL" id="BSPQ01000002">
    <property type="protein sequence ID" value="GLS90075.1"/>
    <property type="molecule type" value="Genomic_DNA"/>
</dbReference>
<feature type="transmembrane region" description="Helical" evidence="1">
    <location>
        <begin position="35"/>
        <end position="56"/>
    </location>
</feature>
<sequence length="135" mass="15677">MKTEDYKLVARVGYFSLVLLIPIWHLWLSPPPLGLNPWFITSIWLIPILFPLRGIIKGNPYTFAWCGFLALLYIVHSTVVLYTAYLECIRMEILMASLELIFASLFLMGCIYFAKYRGRELGLSIRKKKVTEEVK</sequence>
<evidence type="ECO:0000313" key="2">
    <source>
        <dbReference type="EMBL" id="GLS90075.1"/>
    </source>
</evidence>
<keyword evidence="1" id="KW-0472">Membrane</keyword>
<gene>
    <name evidence="2" type="ORF">GCM10007916_11420</name>
</gene>
<proteinExistence type="predicted"/>
<keyword evidence="1" id="KW-1133">Transmembrane helix</keyword>
<reference evidence="3" key="1">
    <citation type="journal article" date="2019" name="Int. J. Syst. Evol. Microbiol.">
        <title>The Global Catalogue of Microorganisms (GCM) 10K type strain sequencing project: providing services to taxonomists for standard genome sequencing and annotation.</title>
        <authorList>
            <consortium name="The Broad Institute Genomics Platform"/>
            <consortium name="The Broad Institute Genome Sequencing Center for Infectious Disease"/>
            <person name="Wu L."/>
            <person name="Ma J."/>
        </authorList>
    </citation>
    <scope>NUCLEOTIDE SEQUENCE [LARGE SCALE GENOMIC DNA]</scope>
    <source>
        <strain evidence="3">NBRC 103166</strain>
    </source>
</reference>
<accession>A0ABQ6DYQ4</accession>
<keyword evidence="3" id="KW-1185">Reference proteome</keyword>